<dbReference type="InterPro" id="IPR003593">
    <property type="entry name" value="AAA+_ATPase"/>
</dbReference>
<dbReference type="AlphaFoldDB" id="A0A0J6XMT8"/>
<keyword evidence="1" id="KW-0813">Transport</keyword>
<proteinExistence type="predicted"/>
<evidence type="ECO:0000313" key="7">
    <source>
        <dbReference type="EMBL" id="KMO95552.1"/>
    </source>
</evidence>
<dbReference type="PROSITE" id="PS50893">
    <property type="entry name" value="ABC_TRANSPORTER_2"/>
    <property type="match status" value="1"/>
</dbReference>
<dbReference type="InterPro" id="IPR008995">
    <property type="entry name" value="Mo/tungstate-bd_C_term_dom"/>
</dbReference>
<evidence type="ECO:0000256" key="5">
    <source>
        <dbReference type="SAM" id="MobiDB-lite"/>
    </source>
</evidence>
<evidence type="ECO:0000256" key="3">
    <source>
        <dbReference type="ARBA" id="ARBA00022840"/>
    </source>
</evidence>
<comment type="caution">
    <text evidence="7">The sequence shown here is derived from an EMBL/GenBank/DDBJ whole genome shotgun (WGS) entry which is preliminary data.</text>
</comment>
<name>A0A0J6XMT8_9ACTN</name>
<dbReference type="OrthoDB" id="9802264at2"/>
<dbReference type="PROSITE" id="PS00211">
    <property type="entry name" value="ABC_TRANSPORTER_1"/>
    <property type="match status" value="1"/>
</dbReference>
<dbReference type="GO" id="GO:0005524">
    <property type="term" value="F:ATP binding"/>
    <property type="evidence" value="ECO:0007669"/>
    <property type="project" value="UniProtKB-KW"/>
</dbReference>
<accession>A0A0J6XMT8</accession>
<dbReference type="EC" id="7.6.2.9" evidence="4"/>
<evidence type="ECO:0000313" key="8">
    <source>
        <dbReference type="Proteomes" id="UP000035932"/>
    </source>
</evidence>
<dbReference type="FunFam" id="3.40.50.300:FF:000425">
    <property type="entry name" value="Probable ABC transporter, ATP-binding subunit"/>
    <property type="match status" value="1"/>
</dbReference>
<dbReference type="Pfam" id="PF00005">
    <property type="entry name" value="ABC_tran"/>
    <property type="match status" value="1"/>
</dbReference>
<dbReference type="PATRIC" id="fig|66430.4.peg.110"/>
<dbReference type="STRING" id="66430.ACS04_23210"/>
<dbReference type="SMART" id="SM00382">
    <property type="entry name" value="AAA"/>
    <property type="match status" value="1"/>
</dbReference>
<evidence type="ECO:0000256" key="4">
    <source>
        <dbReference type="ARBA" id="ARBA00066388"/>
    </source>
</evidence>
<dbReference type="InterPro" id="IPR013611">
    <property type="entry name" value="Transp-assoc_OB_typ2"/>
</dbReference>
<feature type="domain" description="ABC transporter" evidence="6">
    <location>
        <begin position="26"/>
        <end position="256"/>
    </location>
</feature>
<evidence type="ECO:0000256" key="1">
    <source>
        <dbReference type="ARBA" id="ARBA00022448"/>
    </source>
</evidence>
<dbReference type="SUPFAM" id="SSF52540">
    <property type="entry name" value="P-loop containing nucleoside triphosphate hydrolases"/>
    <property type="match status" value="1"/>
</dbReference>
<dbReference type="GO" id="GO:0043190">
    <property type="term" value="C:ATP-binding cassette (ABC) transporter complex"/>
    <property type="evidence" value="ECO:0007669"/>
    <property type="project" value="InterPro"/>
</dbReference>
<dbReference type="Proteomes" id="UP000035932">
    <property type="component" value="Unassembled WGS sequence"/>
</dbReference>
<evidence type="ECO:0000256" key="2">
    <source>
        <dbReference type="ARBA" id="ARBA00022741"/>
    </source>
</evidence>
<dbReference type="PANTHER" id="PTHR42781">
    <property type="entry name" value="SPERMIDINE/PUTRESCINE IMPORT ATP-BINDING PROTEIN POTA"/>
    <property type="match status" value="1"/>
</dbReference>
<feature type="region of interest" description="Disordered" evidence="5">
    <location>
        <begin position="1"/>
        <end position="21"/>
    </location>
</feature>
<keyword evidence="2" id="KW-0547">Nucleotide-binding</keyword>
<dbReference type="InterPro" id="IPR017871">
    <property type="entry name" value="ABC_transporter-like_CS"/>
</dbReference>
<dbReference type="PANTHER" id="PTHR42781:SF4">
    <property type="entry name" value="SPERMIDINE_PUTRESCINE IMPORT ATP-BINDING PROTEIN POTA"/>
    <property type="match status" value="1"/>
</dbReference>
<gene>
    <name evidence="7" type="ORF">ACS04_23210</name>
</gene>
<protein>
    <recommendedName>
        <fullName evidence="4">ABC-type quaternary amine transporter</fullName>
        <ecNumber evidence="4">7.6.2.9</ecNumber>
    </recommendedName>
</protein>
<evidence type="ECO:0000259" key="6">
    <source>
        <dbReference type="PROSITE" id="PS50893"/>
    </source>
</evidence>
<dbReference type="InterPro" id="IPR050093">
    <property type="entry name" value="ABC_SmlMolc_Importer"/>
</dbReference>
<dbReference type="EMBL" id="LFML01000098">
    <property type="protein sequence ID" value="KMO95552.1"/>
    <property type="molecule type" value="Genomic_DNA"/>
</dbReference>
<dbReference type="GO" id="GO:0015418">
    <property type="term" value="F:ABC-type quaternary ammonium compound transporting activity"/>
    <property type="evidence" value="ECO:0007669"/>
    <property type="project" value="UniProtKB-EC"/>
</dbReference>
<dbReference type="Pfam" id="PF08402">
    <property type="entry name" value="TOBE_2"/>
    <property type="match status" value="1"/>
</dbReference>
<dbReference type="Gene3D" id="2.40.50.100">
    <property type="match status" value="1"/>
</dbReference>
<dbReference type="InterPro" id="IPR003439">
    <property type="entry name" value="ABC_transporter-like_ATP-bd"/>
</dbReference>
<dbReference type="RefSeq" id="WP_048478648.1">
    <property type="nucleotide sequence ID" value="NZ_JBIRUD010000014.1"/>
</dbReference>
<reference evidence="7 8" key="1">
    <citation type="submission" date="2015-06" db="EMBL/GenBank/DDBJ databases">
        <title>Recapitulation of the evolution of biosynthetic gene clusters reveals hidden chemical diversity on bacterial genomes.</title>
        <authorList>
            <person name="Cruz-Morales P."/>
            <person name="Martinez-Guerrero C."/>
            <person name="Morales-Escalante M.A."/>
            <person name="Yanez-Guerra L.A."/>
            <person name="Kopp J.F."/>
            <person name="Feldmann J."/>
            <person name="Ramos-Aboites H.E."/>
            <person name="Barona-Gomez F."/>
        </authorList>
    </citation>
    <scope>NUCLEOTIDE SEQUENCE [LARGE SCALE GENOMIC DNA]</scope>
    <source>
        <strain evidence="7 8">ATCC 31245</strain>
    </source>
</reference>
<dbReference type="SUPFAM" id="SSF50331">
    <property type="entry name" value="MOP-like"/>
    <property type="match status" value="1"/>
</dbReference>
<sequence>MSTTLPAARQSEGFDGRTDSAPGARVEFRGLRRAFGSTVALDGLDLTIEPGELVALLGPSGCGKTTALRVVAGFEQPDSGEVLVDGEDITRVPANRRDAGMVFQSYSLFPNLSARDNVAFGLRVRGVGAARRRERAAELLDLVGLPDHGDRYPHQMSGGQQQRVALARALALRPRVLLLDEPLSALDAKVRASLRDEIRRLQLSLGITTVFVTHDQEEALSMADRVAVLNAGRLEQCAAPAELYERPATPFVAEFVGTMNRLPGRITDSGLVEVAGARLPVDGPVPTATREVEVLVRPENVTATADPEGTATVVAASFFGAVTRLHLDLPGGTSVKADLPSRDAGELAPGARAAVGLTERPVLVVARSA</sequence>
<dbReference type="Gene3D" id="3.40.50.300">
    <property type="entry name" value="P-loop containing nucleotide triphosphate hydrolases"/>
    <property type="match status" value="1"/>
</dbReference>
<dbReference type="GO" id="GO:0016887">
    <property type="term" value="F:ATP hydrolysis activity"/>
    <property type="evidence" value="ECO:0007669"/>
    <property type="project" value="InterPro"/>
</dbReference>
<organism evidence="7 8">
    <name type="scientific">Streptomyces roseus</name>
    <dbReference type="NCBI Taxonomy" id="66430"/>
    <lineage>
        <taxon>Bacteria</taxon>
        <taxon>Bacillati</taxon>
        <taxon>Actinomycetota</taxon>
        <taxon>Actinomycetes</taxon>
        <taxon>Kitasatosporales</taxon>
        <taxon>Streptomycetaceae</taxon>
        <taxon>Streptomyces</taxon>
    </lineage>
</organism>
<dbReference type="InterPro" id="IPR027417">
    <property type="entry name" value="P-loop_NTPase"/>
</dbReference>
<keyword evidence="3 7" id="KW-0067">ATP-binding</keyword>
<keyword evidence="8" id="KW-1185">Reference proteome</keyword>